<dbReference type="VEuPathDB" id="TrichDB:TVAG_348050"/>
<evidence type="ECO:0008006" key="3">
    <source>
        <dbReference type="Google" id="ProtNLM"/>
    </source>
</evidence>
<gene>
    <name evidence="1" type="ORF">TVAG_348050</name>
</gene>
<name>A2DSU6_TRIV3</name>
<proteinExistence type="predicted"/>
<dbReference type="RefSeq" id="XP_001328718.1">
    <property type="nucleotide sequence ID" value="XM_001328683.1"/>
</dbReference>
<reference evidence="1" key="1">
    <citation type="submission" date="2006-10" db="EMBL/GenBank/DDBJ databases">
        <authorList>
            <person name="Amadeo P."/>
            <person name="Zhao Q."/>
            <person name="Wortman J."/>
            <person name="Fraser-Liggett C."/>
            <person name="Carlton J."/>
        </authorList>
    </citation>
    <scope>NUCLEOTIDE SEQUENCE</scope>
    <source>
        <strain evidence="1">G3</strain>
    </source>
</reference>
<dbReference type="Proteomes" id="UP000001542">
    <property type="component" value="Unassembled WGS sequence"/>
</dbReference>
<dbReference type="InterPro" id="IPR011992">
    <property type="entry name" value="EF-hand-dom_pair"/>
</dbReference>
<dbReference type="InParanoid" id="A2DSU6"/>
<dbReference type="SMR" id="A2DSU6"/>
<keyword evidence="2" id="KW-1185">Reference proteome</keyword>
<evidence type="ECO:0000313" key="1">
    <source>
        <dbReference type="EMBL" id="EAY16495.1"/>
    </source>
</evidence>
<accession>A2DSU6</accession>
<sequence length="169" mass="19443">MGFDYSTFINKLNELDDDADCALTREQFTQLLHEMPISKKENFIETCYMGLKTKKKTVPFQSIRNLYESSQPTLLNKNMLLILFRGVSKKKELFLDKESYLKIATLALEDFNKDLYEQKFAELAETDTQKISHKNVALSVFGIRVGSKDDPFTESIQVRSPHSACCLLI</sequence>
<organism evidence="1 2">
    <name type="scientific">Trichomonas vaginalis (strain ATCC PRA-98 / G3)</name>
    <dbReference type="NCBI Taxonomy" id="412133"/>
    <lineage>
        <taxon>Eukaryota</taxon>
        <taxon>Metamonada</taxon>
        <taxon>Parabasalia</taxon>
        <taxon>Trichomonadida</taxon>
        <taxon>Trichomonadidae</taxon>
        <taxon>Trichomonas</taxon>
    </lineage>
</organism>
<reference evidence="1" key="2">
    <citation type="journal article" date="2007" name="Science">
        <title>Draft genome sequence of the sexually transmitted pathogen Trichomonas vaginalis.</title>
        <authorList>
            <person name="Carlton J.M."/>
            <person name="Hirt R.P."/>
            <person name="Silva J.C."/>
            <person name="Delcher A.L."/>
            <person name="Schatz M."/>
            <person name="Zhao Q."/>
            <person name="Wortman J.R."/>
            <person name="Bidwell S.L."/>
            <person name="Alsmark U.C.M."/>
            <person name="Besteiro S."/>
            <person name="Sicheritz-Ponten T."/>
            <person name="Noel C.J."/>
            <person name="Dacks J.B."/>
            <person name="Foster P.G."/>
            <person name="Simillion C."/>
            <person name="Van de Peer Y."/>
            <person name="Miranda-Saavedra D."/>
            <person name="Barton G.J."/>
            <person name="Westrop G.D."/>
            <person name="Mueller S."/>
            <person name="Dessi D."/>
            <person name="Fiori P.L."/>
            <person name="Ren Q."/>
            <person name="Paulsen I."/>
            <person name="Zhang H."/>
            <person name="Bastida-Corcuera F.D."/>
            <person name="Simoes-Barbosa A."/>
            <person name="Brown M.T."/>
            <person name="Hayes R.D."/>
            <person name="Mukherjee M."/>
            <person name="Okumura C.Y."/>
            <person name="Schneider R."/>
            <person name="Smith A.J."/>
            <person name="Vanacova S."/>
            <person name="Villalvazo M."/>
            <person name="Haas B.J."/>
            <person name="Pertea M."/>
            <person name="Feldblyum T.V."/>
            <person name="Utterback T.R."/>
            <person name="Shu C.L."/>
            <person name="Osoegawa K."/>
            <person name="de Jong P.J."/>
            <person name="Hrdy I."/>
            <person name="Horvathova L."/>
            <person name="Zubacova Z."/>
            <person name="Dolezal P."/>
            <person name="Malik S.B."/>
            <person name="Logsdon J.M. Jr."/>
            <person name="Henze K."/>
            <person name="Gupta A."/>
            <person name="Wang C.C."/>
            <person name="Dunne R.L."/>
            <person name="Upcroft J.A."/>
            <person name="Upcroft P."/>
            <person name="White O."/>
            <person name="Salzberg S.L."/>
            <person name="Tang P."/>
            <person name="Chiu C.-H."/>
            <person name="Lee Y.-S."/>
            <person name="Embley T.M."/>
            <person name="Coombs G.H."/>
            <person name="Mottram J.C."/>
            <person name="Tachezy J."/>
            <person name="Fraser-Liggett C.M."/>
            <person name="Johnson P.J."/>
        </authorList>
    </citation>
    <scope>NUCLEOTIDE SEQUENCE [LARGE SCALE GENOMIC DNA]</scope>
    <source>
        <strain evidence="1">G3</strain>
    </source>
</reference>
<evidence type="ECO:0000313" key="2">
    <source>
        <dbReference type="Proteomes" id="UP000001542"/>
    </source>
</evidence>
<dbReference type="EMBL" id="DS113241">
    <property type="protein sequence ID" value="EAY16495.1"/>
    <property type="molecule type" value="Genomic_DNA"/>
</dbReference>
<dbReference type="KEGG" id="tva:4774505"/>
<protein>
    <recommendedName>
        <fullName evidence="3">EF-hand domain-containing protein</fullName>
    </recommendedName>
</protein>
<dbReference type="SUPFAM" id="SSF47473">
    <property type="entry name" value="EF-hand"/>
    <property type="match status" value="1"/>
</dbReference>
<dbReference type="VEuPathDB" id="TrichDB:TVAGG3_0962570"/>
<dbReference type="AlphaFoldDB" id="A2DSU6"/>